<dbReference type="AlphaFoldDB" id="X6P610"/>
<evidence type="ECO:0000313" key="2">
    <source>
        <dbReference type="Proteomes" id="UP000023152"/>
    </source>
</evidence>
<evidence type="ECO:0000313" key="1">
    <source>
        <dbReference type="EMBL" id="ETO33052.1"/>
    </source>
</evidence>
<comment type="caution">
    <text evidence="1">The sequence shown here is derived from an EMBL/GenBank/DDBJ whole genome shotgun (WGS) entry which is preliminary data.</text>
</comment>
<accession>X6P610</accession>
<name>X6P610_RETFI</name>
<proteinExistence type="predicted"/>
<dbReference type="Proteomes" id="UP000023152">
    <property type="component" value="Unassembled WGS sequence"/>
</dbReference>
<sequence>MDWEKWKDTEMSMLANHYVQYSRDSENTNKLRWLKVRIILQVIKHVINECISQKCQVPSEFIEHMIVSLVEIDSMLSSTTTAENILQATKALRELIKCFHEKSKEDKDWETLQSELRQIEVIPLSSEPDPSSNLYYIVSQQNTKRLRIYLYCPNCTKYKQTRTRSIFFPNTPEGYSKFPPILYTYVHVHVCSFNKKMECLKTSHTKKKIIRKPLSIAISKTRHLLAILGRFPSVCEQQFILQGLFSQKKMTEADIPHSAKAFIIEEKSYYCQDLKSLQLELTSIRAIFDAVAPHLSHLDSVTMQQVCKKKM</sequence>
<organism evidence="1 2">
    <name type="scientific">Reticulomyxa filosa</name>
    <dbReference type="NCBI Taxonomy" id="46433"/>
    <lineage>
        <taxon>Eukaryota</taxon>
        <taxon>Sar</taxon>
        <taxon>Rhizaria</taxon>
        <taxon>Retaria</taxon>
        <taxon>Foraminifera</taxon>
        <taxon>Monothalamids</taxon>
        <taxon>Reticulomyxidae</taxon>
        <taxon>Reticulomyxa</taxon>
    </lineage>
</organism>
<protein>
    <submittedName>
        <fullName evidence="1">Uncharacterized protein</fullName>
    </submittedName>
</protein>
<gene>
    <name evidence="1" type="ORF">RFI_04054</name>
</gene>
<dbReference type="EMBL" id="ASPP01003725">
    <property type="protein sequence ID" value="ETO33052.1"/>
    <property type="molecule type" value="Genomic_DNA"/>
</dbReference>
<reference evidence="1 2" key="1">
    <citation type="journal article" date="2013" name="Curr. Biol.">
        <title>The Genome of the Foraminiferan Reticulomyxa filosa.</title>
        <authorList>
            <person name="Glockner G."/>
            <person name="Hulsmann N."/>
            <person name="Schleicher M."/>
            <person name="Noegel A.A."/>
            <person name="Eichinger L."/>
            <person name="Gallinger C."/>
            <person name="Pawlowski J."/>
            <person name="Sierra R."/>
            <person name="Euteneuer U."/>
            <person name="Pillet L."/>
            <person name="Moustafa A."/>
            <person name="Platzer M."/>
            <person name="Groth M."/>
            <person name="Szafranski K."/>
            <person name="Schliwa M."/>
        </authorList>
    </citation>
    <scope>NUCLEOTIDE SEQUENCE [LARGE SCALE GENOMIC DNA]</scope>
</reference>
<keyword evidence="2" id="KW-1185">Reference proteome</keyword>